<protein>
    <submittedName>
        <fullName evidence="2">Uncharacterized protein</fullName>
    </submittedName>
</protein>
<evidence type="ECO:0000313" key="3">
    <source>
        <dbReference type="Proteomes" id="UP000717328"/>
    </source>
</evidence>
<comment type="caution">
    <text evidence="2">The sequence shown here is derived from an EMBL/GenBank/DDBJ whole genome shotgun (WGS) entry which is preliminary data.</text>
</comment>
<keyword evidence="3" id="KW-1185">Reference proteome</keyword>
<dbReference type="EMBL" id="JABCKI010006433">
    <property type="protein sequence ID" value="KAG5634394.1"/>
    <property type="molecule type" value="Genomic_DNA"/>
</dbReference>
<dbReference type="Proteomes" id="UP000717328">
    <property type="component" value="Unassembled WGS sequence"/>
</dbReference>
<organism evidence="2 3">
    <name type="scientific">Sphagnurus paluster</name>
    <dbReference type="NCBI Taxonomy" id="117069"/>
    <lineage>
        <taxon>Eukaryota</taxon>
        <taxon>Fungi</taxon>
        <taxon>Dikarya</taxon>
        <taxon>Basidiomycota</taxon>
        <taxon>Agaricomycotina</taxon>
        <taxon>Agaricomycetes</taxon>
        <taxon>Agaricomycetidae</taxon>
        <taxon>Agaricales</taxon>
        <taxon>Tricholomatineae</taxon>
        <taxon>Lyophyllaceae</taxon>
        <taxon>Sphagnurus</taxon>
    </lineage>
</organism>
<evidence type="ECO:0000256" key="1">
    <source>
        <dbReference type="SAM" id="MobiDB-lite"/>
    </source>
</evidence>
<gene>
    <name evidence="2" type="ORF">H0H81_002120</name>
</gene>
<dbReference type="AlphaFoldDB" id="A0A9P7K2Q7"/>
<sequence>MDLDAVPTAKIKQSHSDQANLYQSHQQIIQPDYGSIPSTTRSPQPTIIPHPAPDLPVAVTDTPGLDPDMSSDDPIVYLISHGPEESSSSEINEDIDIVPKDHFEPSNADQDSPYFHNAPPDQPISQLEKGSRSETTPSRHNLINHPDPQDHEEVTVIWSPGLDADMSSDIQTPQFVGNALLIQPDDGSSLGTAQSQHNIIPNPDSSDRQVGVVDTLALDPDMSSHVEILNEITHGLNES</sequence>
<evidence type="ECO:0000313" key="2">
    <source>
        <dbReference type="EMBL" id="KAG5634394.1"/>
    </source>
</evidence>
<reference evidence="2" key="2">
    <citation type="submission" date="2021-10" db="EMBL/GenBank/DDBJ databases">
        <title>Phylogenomics reveals ancestral predisposition of the termite-cultivated fungus Termitomyces towards a domesticated lifestyle.</title>
        <authorList>
            <person name="Auxier B."/>
            <person name="Grum-Grzhimaylo A."/>
            <person name="Cardenas M.E."/>
            <person name="Lodge J.D."/>
            <person name="Laessoe T."/>
            <person name="Pedersen O."/>
            <person name="Smith M.E."/>
            <person name="Kuyper T.W."/>
            <person name="Franco-Molano E.A."/>
            <person name="Baroni T.J."/>
            <person name="Aanen D.K."/>
        </authorList>
    </citation>
    <scope>NUCLEOTIDE SEQUENCE</scope>
    <source>
        <strain evidence="2">D49</strain>
    </source>
</reference>
<proteinExistence type="predicted"/>
<reference evidence="2" key="1">
    <citation type="submission" date="2021-02" db="EMBL/GenBank/DDBJ databases">
        <authorList>
            <person name="Nieuwenhuis M."/>
            <person name="Van De Peppel L.J.J."/>
        </authorList>
    </citation>
    <scope>NUCLEOTIDE SEQUENCE</scope>
    <source>
        <strain evidence="2">D49</strain>
    </source>
</reference>
<accession>A0A9P7K2Q7</accession>
<feature type="compositionally biased region" description="Polar residues" evidence="1">
    <location>
        <begin position="36"/>
        <end position="45"/>
    </location>
</feature>
<feature type="region of interest" description="Disordered" evidence="1">
    <location>
        <begin position="32"/>
        <end position="68"/>
    </location>
</feature>
<feature type="region of interest" description="Disordered" evidence="1">
    <location>
        <begin position="100"/>
        <end position="151"/>
    </location>
</feature>
<name>A0A9P7K2Q7_9AGAR</name>